<reference evidence="2 3" key="1">
    <citation type="submission" date="2018-06" db="EMBL/GenBank/DDBJ databases">
        <title>Genome Sequence of the Brown Rot Fungal Pathogen Monilinia fructigena.</title>
        <authorList>
            <person name="Landi L."/>
            <person name="De Miccolis Angelini R.M."/>
            <person name="Pollastro S."/>
            <person name="Abate D."/>
            <person name="Faretra F."/>
            <person name="Romanazzi G."/>
        </authorList>
    </citation>
    <scope>NUCLEOTIDE SEQUENCE [LARGE SCALE GENOMIC DNA]</scope>
    <source>
        <strain evidence="2 3">Mfrg269</strain>
    </source>
</reference>
<feature type="compositionally biased region" description="Low complexity" evidence="1">
    <location>
        <begin position="1"/>
        <end position="22"/>
    </location>
</feature>
<feature type="region of interest" description="Disordered" evidence="1">
    <location>
        <begin position="1"/>
        <end position="41"/>
    </location>
</feature>
<dbReference type="InterPro" id="IPR052935">
    <property type="entry name" value="Mg2+_PAP"/>
</dbReference>
<organism evidence="2 3">
    <name type="scientific">Monilinia fructigena</name>
    <dbReference type="NCBI Taxonomy" id="38457"/>
    <lineage>
        <taxon>Eukaryota</taxon>
        <taxon>Fungi</taxon>
        <taxon>Dikarya</taxon>
        <taxon>Ascomycota</taxon>
        <taxon>Pezizomycotina</taxon>
        <taxon>Leotiomycetes</taxon>
        <taxon>Helotiales</taxon>
        <taxon>Sclerotiniaceae</taxon>
        <taxon>Monilinia</taxon>
    </lineage>
</organism>
<name>A0A395IHW5_9HELO</name>
<evidence type="ECO:0000256" key="1">
    <source>
        <dbReference type="SAM" id="MobiDB-lite"/>
    </source>
</evidence>
<feature type="compositionally biased region" description="Basic and acidic residues" evidence="1">
    <location>
        <begin position="103"/>
        <end position="112"/>
    </location>
</feature>
<keyword evidence="3" id="KW-1185">Reference proteome</keyword>
<proteinExistence type="predicted"/>
<protein>
    <submittedName>
        <fullName evidence="2">Uncharacterized protein</fullName>
    </submittedName>
</protein>
<comment type="caution">
    <text evidence="2">The sequence shown here is derived from an EMBL/GenBank/DDBJ whole genome shotgun (WGS) entry which is preliminary data.</text>
</comment>
<dbReference type="Proteomes" id="UP000249056">
    <property type="component" value="Unassembled WGS sequence"/>
</dbReference>
<dbReference type="GO" id="GO:0008195">
    <property type="term" value="F:phosphatidate phosphatase activity"/>
    <property type="evidence" value="ECO:0007669"/>
    <property type="project" value="TreeGrafter"/>
</dbReference>
<dbReference type="EMBL" id="QKRW01000052">
    <property type="protein sequence ID" value="RAL59474.1"/>
    <property type="molecule type" value="Genomic_DNA"/>
</dbReference>
<dbReference type="AlphaFoldDB" id="A0A395IHW5"/>
<sequence>MQSSISTASSHTLTNTNNSSPESSEDEYYRPNNGGSGNKKLDLWKRRWKRAKGILDAQDVTLRAWRTGGDVCIEAVNMVEQTMREMGVEGYGNGKGKTGRGGGEIKVKDLRR</sequence>
<gene>
    <name evidence="2" type="ORF">DID88_006589</name>
</gene>
<feature type="compositionally biased region" description="Gly residues" evidence="1">
    <location>
        <begin position="89"/>
        <end position="102"/>
    </location>
</feature>
<dbReference type="GO" id="GO:0030479">
    <property type="term" value="C:actin cortical patch"/>
    <property type="evidence" value="ECO:0007669"/>
    <property type="project" value="TreeGrafter"/>
</dbReference>
<dbReference type="PANTHER" id="PTHR28208">
    <property type="entry name" value="PHOSPHATIDATE PHOSPHATASE APP1"/>
    <property type="match status" value="1"/>
</dbReference>
<dbReference type="PANTHER" id="PTHR28208:SF3">
    <property type="entry name" value="PHOSPHATIDATE PHOSPHATASE APP1"/>
    <property type="match status" value="1"/>
</dbReference>
<feature type="region of interest" description="Disordered" evidence="1">
    <location>
        <begin position="88"/>
        <end position="112"/>
    </location>
</feature>
<evidence type="ECO:0000313" key="2">
    <source>
        <dbReference type="EMBL" id="RAL59474.1"/>
    </source>
</evidence>
<evidence type="ECO:0000313" key="3">
    <source>
        <dbReference type="Proteomes" id="UP000249056"/>
    </source>
</evidence>
<accession>A0A395IHW5</accession>